<feature type="domain" description="Dihydroxy-acid/6-phosphogluconate dehydratase C-terminal" evidence="9">
    <location>
        <begin position="361"/>
        <end position="553"/>
    </location>
</feature>
<accession>A0ABV5TU11</accession>
<evidence type="ECO:0000259" key="8">
    <source>
        <dbReference type="Pfam" id="PF00920"/>
    </source>
</evidence>
<dbReference type="InterPro" id="IPR056740">
    <property type="entry name" value="ILV_EDD_C"/>
</dbReference>
<dbReference type="SUPFAM" id="SSF143975">
    <property type="entry name" value="IlvD/EDD N-terminal domain-like"/>
    <property type="match status" value="1"/>
</dbReference>
<dbReference type="Gene3D" id="3.50.30.80">
    <property type="entry name" value="IlvD/EDD C-terminal domain-like"/>
    <property type="match status" value="1"/>
</dbReference>
<dbReference type="SUPFAM" id="SSF52016">
    <property type="entry name" value="LeuD/IlvD-like"/>
    <property type="match status" value="1"/>
</dbReference>
<dbReference type="PANTHER" id="PTHR43183:SF1">
    <property type="entry name" value="HYPOTHETICAL DIHYDROXY-ACID DEHYDRATASE (EUROFUNG)-RELATED"/>
    <property type="match status" value="1"/>
</dbReference>
<name>A0ABV5TU11_9ACTN</name>
<proteinExistence type="inferred from homology"/>
<dbReference type="PANTHER" id="PTHR43183">
    <property type="entry name" value="HYPOTHETICAL DIHYDROXYACID DEHYDRATASE (EUROFUNG)-RELATED"/>
    <property type="match status" value="1"/>
</dbReference>
<keyword evidence="6" id="KW-0456">Lyase</keyword>
<dbReference type="InterPro" id="IPR037237">
    <property type="entry name" value="IlvD/EDD_N"/>
</dbReference>
<keyword evidence="7" id="KW-0028">Amino-acid biosynthesis</keyword>
<evidence type="ECO:0000256" key="6">
    <source>
        <dbReference type="ARBA" id="ARBA00023239"/>
    </source>
</evidence>
<evidence type="ECO:0000256" key="1">
    <source>
        <dbReference type="ARBA" id="ARBA00006486"/>
    </source>
</evidence>
<dbReference type="InterPro" id="IPR020558">
    <property type="entry name" value="DiOHA_6PGluconate_deHydtase_CS"/>
</dbReference>
<sequence>MTPSLRSAAWFEGDDEVAVEHRAALGSLGIAVSPGDPRPVIGIAQSVSDLNPCNEGLRDLAEAVKEGVRSAGGIPLEFPTISLGEDLMKPSAMLYRNLMAMDVEETLRAHPIDGVVLLGNCDKTIPAQLMAAASADLPAIQVAGGSRPVATFRGRQIGAGTDLWRLWEEYRNGLLSPQDWAALERCLGCGPGACNTMGTASTMALLAESIGMSLPGTASIPTGDPRARVGAEQAGRRVVAMVEEGLRPSAIMTSAAFDNAVTVLAAIGGSTNAVIHLCAIAGRLGLRIPLERFQELGLRVPVLADVSPSGRYLMDAFDRAGGLPALLAEIAGHLDLRTTTVTGGPLSDYVAATGGSPRGAIRSLDSPVRERGGIAVLRGNLAPDGAVLKTSAASPELFRHRGPALVFRGWHDLRRRLDDPDLPLSADTVLVLTGCGPKGVPGMPEWGMIPIPARLAAAGVKDMVRISDGRMSGTSFGTCVLHVAPEAAAGGPLGLVQDGDMIELDVEAGLLRVDVSEPEFEARRRLAEPFRTPHLRGWPRLYQDHVTQAPEGCDLDFLQAPTPEHRRFVEPVVGRS</sequence>
<evidence type="ECO:0000313" key="10">
    <source>
        <dbReference type="EMBL" id="MFB9681751.1"/>
    </source>
</evidence>
<evidence type="ECO:0000313" key="11">
    <source>
        <dbReference type="Proteomes" id="UP001589610"/>
    </source>
</evidence>
<keyword evidence="4" id="KW-0408">Iron</keyword>
<dbReference type="Pfam" id="PF00920">
    <property type="entry name" value="ILVD_EDD_N"/>
    <property type="match status" value="1"/>
</dbReference>
<dbReference type="EMBL" id="JBHMBS010000038">
    <property type="protein sequence ID" value="MFB9681751.1"/>
    <property type="molecule type" value="Genomic_DNA"/>
</dbReference>
<evidence type="ECO:0000256" key="7">
    <source>
        <dbReference type="ARBA" id="ARBA00023304"/>
    </source>
</evidence>
<comment type="caution">
    <text evidence="10">The sequence shown here is derived from an EMBL/GenBank/DDBJ whole genome shotgun (WGS) entry which is preliminary data.</text>
</comment>
<dbReference type="NCBIfam" id="NF004784">
    <property type="entry name" value="PRK06131.1"/>
    <property type="match status" value="1"/>
</dbReference>
<protein>
    <submittedName>
        <fullName evidence="10">Dihydroxy-acid dehydratase</fullName>
    </submittedName>
</protein>
<organism evidence="10 11">
    <name type="scientific">Streptosporangium vulgare</name>
    <dbReference type="NCBI Taxonomy" id="46190"/>
    <lineage>
        <taxon>Bacteria</taxon>
        <taxon>Bacillati</taxon>
        <taxon>Actinomycetota</taxon>
        <taxon>Actinomycetes</taxon>
        <taxon>Streptosporangiales</taxon>
        <taxon>Streptosporangiaceae</taxon>
        <taxon>Streptosporangium</taxon>
    </lineage>
</organism>
<feature type="domain" description="Dihydroxy-acid/6-phosphogluconate dehydratase N-terminal" evidence="8">
    <location>
        <begin position="38"/>
        <end position="347"/>
    </location>
</feature>
<keyword evidence="7" id="KW-0100">Branched-chain amino acid biosynthesis</keyword>
<dbReference type="Pfam" id="PF24877">
    <property type="entry name" value="ILV_EDD_C"/>
    <property type="match status" value="1"/>
</dbReference>
<dbReference type="RefSeq" id="WP_344746063.1">
    <property type="nucleotide sequence ID" value="NZ_BAAAWW010000083.1"/>
</dbReference>
<evidence type="ECO:0000259" key="9">
    <source>
        <dbReference type="Pfam" id="PF24877"/>
    </source>
</evidence>
<keyword evidence="11" id="KW-1185">Reference proteome</keyword>
<gene>
    <name evidence="10" type="ORF">ACFFRH_40275</name>
</gene>
<evidence type="ECO:0000256" key="3">
    <source>
        <dbReference type="ARBA" id="ARBA00022723"/>
    </source>
</evidence>
<evidence type="ECO:0000256" key="5">
    <source>
        <dbReference type="ARBA" id="ARBA00023014"/>
    </source>
</evidence>
<dbReference type="InterPro" id="IPR042096">
    <property type="entry name" value="Dihydro-acid_dehy_C"/>
</dbReference>
<dbReference type="InterPro" id="IPR000581">
    <property type="entry name" value="ILV_EDD_N"/>
</dbReference>
<evidence type="ECO:0000256" key="2">
    <source>
        <dbReference type="ARBA" id="ARBA00022714"/>
    </source>
</evidence>
<keyword evidence="3" id="KW-0479">Metal-binding</keyword>
<comment type="similarity">
    <text evidence="1">Belongs to the IlvD/Edd family.</text>
</comment>
<dbReference type="Proteomes" id="UP001589610">
    <property type="component" value="Unassembled WGS sequence"/>
</dbReference>
<evidence type="ECO:0000256" key="4">
    <source>
        <dbReference type="ARBA" id="ARBA00023004"/>
    </source>
</evidence>
<reference evidence="10 11" key="1">
    <citation type="submission" date="2024-09" db="EMBL/GenBank/DDBJ databases">
        <authorList>
            <person name="Sun Q."/>
            <person name="Mori K."/>
        </authorList>
    </citation>
    <scope>NUCLEOTIDE SEQUENCE [LARGE SCALE GENOMIC DNA]</scope>
    <source>
        <strain evidence="10 11">JCM 3028</strain>
    </source>
</reference>
<dbReference type="PROSITE" id="PS00886">
    <property type="entry name" value="ILVD_EDD_1"/>
    <property type="match status" value="1"/>
</dbReference>
<keyword evidence="2" id="KW-0001">2Fe-2S</keyword>
<keyword evidence="5" id="KW-0411">Iron-sulfur</keyword>
<dbReference type="InterPro" id="IPR052352">
    <property type="entry name" value="Sugar_Degrad_Dehydratases"/>
</dbReference>